<evidence type="ECO:0000256" key="2">
    <source>
        <dbReference type="ARBA" id="ARBA00022490"/>
    </source>
</evidence>
<comment type="function">
    <text evidence="9">Site-specific tyrosine recombinase, which acts by catalyzing the cutting and rejoining of the recombining DNA molecules. The XerC-XerD complex is essential to convert dimers of the bacterial chromosome into monomers to permit their segregation at cell division. It also contributes to the segregational stability of plasmids.</text>
</comment>
<dbReference type="InterPro" id="IPR044068">
    <property type="entry name" value="CB"/>
</dbReference>
<dbReference type="InterPro" id="IPR002104">
    <property type="entry name" value="Integrase_catalytic"/>
</dbReference>
<dbReference type="InterPro" id="IPR050090">
    <property type="entry name" value="Tyrosine_recombinase_XerCD"/>
</dbReference>
<feature type="active site" evidence="9">
    <location>
        <position position="145"/>
    </location>
</feature>
<protein>
    <recommendedName>
        <fullName evidence="9">Tyrosine recombinase XerC</fullName>
    </recommendedName>
</protein>
<sequence length="293" mass="33902">MHFESFFRYLEFEKRYSSHTIISYQNDIQQFFAFLTQYEIIGPTEVTHPIIRSWLVDLMNNKQSAATINRKLSTLRTYFKFLYREGFIEFNPVLKAQAPKKEKRLPVVVDETSIEHLLNNVDFGEGFSGIRDKLIVEMFYQTGIRLAELISLKQTDVDFFSLTIKILGKRNKERIIPITKSFGSLISDYVIVKKSEGFDTNTGCLFVTNKGNELYPKYVYNLVNNYLTQVATIKKKSPHVLRHSFATHLLNKGAELNAIKELLGHSSLAATQVYTHNTTERLKSIYKQAHPRA</sequence>
<dbReference type="Proteomes" id="UP000236893">
    <property type="component" value="Unassembled WGS sequence"/>
</dbReference>
<keyword evidence="5 9" id="KW-0229">DNA integration</keyword>
<dbReference type="GO" id="GO:0009037">
    <property type="term" value="F:tyrosine-based site-specific recombinase activity"/>
    <property type="evidence" value="ECO:0007669"/>
    <property type="project" value="UniProtKB-UniRule"/>
</dbReference>
<dbReference type="GO" id="GO:0051301">
    <property type="term" value="P:cell division"/>
    <property type="evidence" value="ECO:0007669"/>
    <property type="project" value="UniProtKB-KW"/>
</dbReference>
<dbReference type="EMBL" id="PQVF01000002">
    <property type="protein sequence ID" value="POY38441.1"/>
    <property type="molecule type" value="Genomic_DNA"/>
</dbReference>
<evidence type="ECO:0000313" key="13">
    <source>
        <dbReference type="Proteomes" id="UP000236893"/>
    </source>
</evidence>
<keyword evidence="6 9" id="KW-0238">DNA-binding</keyword>
<keyword evidence="13" id="KW-1185">Reference proteome</keyword>
<reference evidence="12 13" key="1">
    <citation type="submission" date="2018-01" db="EMBL/GenBank/DDBJ databases">
        <authorList>
            <person name="Gaut B.S."/>
            <person name="Morton B.R."/>
            <person name="Clegg M.T."/>
            <person name="Duvall M.R."/>
        </authorList>
    </citation>
    <scope>NUCLEOTIDE SEQUENCE [LARGE SCALE GENOMIC DNA]</scope>
    <source>
        <strain evidence="12 13">HR-AV</strain>
    </source>
</reference>
<dbReference type="InterPro" id="IPR023009">
    <property type="entry name" value="Tyrosine_recombinase_XerC/XerD"/>
</dbReference>
<dbReference type="OrthoDB" id="9801717at2"/>
<keyword evidence="2 9" id="KW-0963">Cytoplasm</keyword>
<comment type="subunit">
    <text evidence="9">Forms a cyclic heterotetrameric complex composed of two molecules of XerC and two molecules of XerD.</text>
</comment>
<evidence type="ECO:0000256" key="1">
    <source>
        <dbReference type="ARBA" id="ARBA00004496"/>
    </source>
</evidence>
<keyword evidence="8 9" id="KW-0131">Cell cycle</keyword>
<dbReference type="HAMAP" id="MF_01808">
    <property type="entry name" value="Recomb_XerC_XerD"/>
    <property type="match status" value="1"/>
</dbReference>
<comment type="similarity">
    <text evidence="9">Belongs to the 'phage' integrase family. XerC subfamily.</text>
</comment>
<dbReference type="Pfam" id="PF02899">
    <property type="entry name" value="Phage_int_SAM_1"/>
    <property type="match status" value="1"/>
</dbReference>
<keyword evidence="3 9" id="KW-0132">Cell division</keyword>
<comment type="caution">
    <text evidence="12">The sequence shown here is derived from an EMBL/GenBank/DDBJ whole genome shotgun (WGS) entry which is preliminary data.</text>
</comment>
<dbReference type="GO" id="GO:0006313">
    <property type="term" value="P:DNA transposition"/>
    <property type="evidence" value="ECO:0007669"/>
    <property type="project" value="UniProtKB-UniRule"/>
</dbReference>
<keyword evidence="4 9" id="KW-0159">Chromosome partition</keyword>
<dbReference type="PANTHER" id="PTHR30349">
    <property type="entry name" value="PHAGE INTEGRASE-RELATED"/>
    <property type="match status" value="1"/>
</dbReference>
<name>A0A2S5A769_9SPHI</name>
<dbReference type="AlphaFoldDB" id="A0A2S5A769"/>
<evidence type="ECO:0000256" key="9">
    <source>
        <dbReference type="HAMAP-Rule" id="MF_01808"/>
    </source>
</evidence>
<dbReference type="GO" id="GO:0003677">
    <property type="term" value="F:DNA binding"/>
    <property type="evidence" value="ECO:0007669"/>
    <property type="project" value="UniProtKB-UniRule"/>
</dbReference>
<feature type="active site" evidence="9">
    <location>
        <position position="265"/>
    </location>
</feature>
<evidence type="ECO:0000259" key="10">
    <source>
        <dbReference type="PROSITE" id="PS51898"/>
    </source>
</evidence>
<evidence type="ECO:0000256" key="7">
    <source>
        <dbReference type="ARBA" id="ARBA00023172"/>
    </source>
</evidence>
<feature type="active site" evidence="9">
    <location>
        <position position="242"/>
    </location>
</feature>
<keyword evidence="7 9" id="KW-0233">DNA recombination</keyword>
<comment type="subcellular location">
    <subcellularLocation>
        <location evidence="1 9">Cytoplasm</location>
    </subcellularLocation>
</comment>
<dbReference type="NCBIfam" id="NF040815">
    <property type="entry name" value="recomb_XerA_Arch"/>
    <property type="match status" value="1"/>
</dbReference>
<evidence type="ECO:0000313" key="12">
    <source>
        <dbReference type="EMBL" id="POY38441.1"/>
    </source>
</evidence>
<proteinExistence type="inferred from homology"/>
<organism evidence="12 13">
    <name type="scientific">Solitalea longa</name>
    <dbReference type="NCBI Taxonomy" id="2079460"/>
    <lineage>
        <taxon>Bacteria</taxon>
        <taxon>Pseudomonadati</taxon>
        <taxon>Bacteroidota</taxon>
        <taxon>Sphingobacteriia</taxon>
        <taxon>Sphingobacteriales</taxon>
        <taxon>Sphingobacteriaceae</taxon>
        <taxon>Solitalea</taxon>
    </lineage>
</organism>
<feature type="domain" description="Core-binding (CB)" evidence="11">
    <location>
        <begin position="1"/>
        <end position="83"/>
    </location>
</feature>
<dbReference type="InterPro" id="IPR011010">
    <property type="entry name" value="DNA_brk_join_enz"/>
</dbReference>
<dbReference type="InterPro" id="IPR010998">
    <property type="entry name" value="Integrase_recombinase_N"/>
</dbReference>
<evidence type="ECO:0000256" key="8">
    <source>
        <dbReference type="ARBA" id="ARBA00023306"/>
    </source>
</evidence>
<dbReference type="PANTHER" id="PTHR30349:SF77">
    <property type="entry name" value="TYROSINE RECOMBINASE XERC"/>
    <property type="match status" value="1"/>
</dbReference>
<evidence type="ECO:0000259" key="11">
    <source>
        <dbReference type="PROSITE" id="PS51900"/>
    </source>
</evidence>
<feature type="active site" evidence="9">
    <location>
        <position position="239"/>
    </location>
</feature>
<dbReference type="Pfam" id="PF00589">
    <property type="entry name" value="Phage_integrase"/>
    <property type="match status" value="1"/>
</dbReference>
<dbReference type="InterPro" id="IPR004107">
    <property type="entry name" value="Integrase_SAM-like_N"/>
</dbReference>
<gene>
    <name evidence="9" type="primary">xerC</name>
    <name evidence="12" type="ORF">C3K47_03335</name>
</gene>
<evidence type="ECO:0000256" key="3">
    <source>
        <dbReference type="ARBA" id="ARBA00022618"/>
    </source>
</evidence>
<feature type="domain" description="Tyr recombinase" evidence="10">
    <location>
        <begin position="104"/>
        <end position="287"/>
    </location>
</feature>
<dbReference type="GO" id="GO:0007059">
    <property type="term" value="P:chromosome segregation"/>
    <property type="evidence" value="ECO:0007669"/>
    <property type="project" value="UniProtKB-UniRule"/>
</dbReference>
<accession>A0A2S5A769</accession>
<feature type="active site" evidence="9">
    <location>
        <position position="169"/>
    </location>
</feature>
<dbReference type="GO" id="GO:0005737">
    <property type="term" value="C:cytoplasm"/>
    <property type="evidence" value="ECO:0007669"/>
    <property type="project" value="UniProtKB-SubCell"/>
</dbReference>
<dbReference type="Gene3D" id="1.10.443.10">
    <property type="entry name" value="Intergrase catalytic core"/>
    <property type="match status" value="1"/>
</dbReference>
<dbReference type="Gene3D" id="1.10.150.130">
    <property type="match status" value="1"/>
</dbReference>
<evidence type="ECO:0000256" key="6">
    <source>
        <dbReference type="ARBA" id="ARBA00023125"/>
    </source>
</evidence>
<evidence type="ECO:0000256" key="4">
    <source>
        <dbReference type="ARBA" id="ARBA00022829"/>
    </source>
</evidence>
<dbReference type="PROSITE" id="PS51898">
    <property type="entry name" value="TYR_RECOMBINASE"/>
    <property type="match status" value="1"/>
</dbReference>
<evidence type="ECO:0000256" key="5">
    <source>
        <dbReference type="ARBA" id="ARBA00022908"/>
    </source>
</evidence>
<feature type="active site" description="O-(3'-phospho-DNA)-tyrosine intermediate" evidence="9">
    <location>
        <position position="274"/>
    </location>
</feature>
<dbReference type="SUPFAM" id="SSF56349">
    <property type="entry name" value="DNA breaking-rejoining enzymes"/>
    <property type="match status" value="1"/>
</dbReference>
<dbReference type="PROSITE" id="PS51900">
    <property type="entry name" value="CB"/>
    <property type="match status" value="1"/>
</dbReference>
<dbReference type="InterPro" id="IPR013762">
    <property type="entry name" value="Integrase-like_cat_sf"/>
</dbReference>